<evidence type="ECO:0000313" key="1">
    <source>
        <dbReference type="EMBL" id="CAA9213184.1"/>
    </source>
</evidence>
<dbReference type="EMBL" id="CADCTA010000009">
    <property type="protein sequence ID" value="CAA9213184.1"/>
    <property type="molecule type" value="Genomic_DNA"/>
</dbReference>
<accession>A0A6J4H3M7</accession>
<dbReference type="InterPro" id="IPR011990">
    <property type="entry name" value="TPR-like_helical_dom_sf"/>
</dbReference>
<name>A0A6J4H3M7_9BACT</name>
<proteinExistence type="predicted"/>
<reference evidence="1" key="1">
    <citation type="submission" date="2020-02" db="EMBL/GenBank/DDBJ databases">
        <authorList>
            <person name="Meier V. D."/>
        </authorList>
    </citation>
    <scope>NUCLEOTIDE SEQUENCE</scope>
    <source>
        <strain evidence="1">AVDCRST_MAG42</strain>
    </source>
</reference>
<protein>
    <submittedName>
        <fullName evidence="1">Uncharacterized protein</fullName>
    </submittedName>
</protein>
<dbReference type="SUPFAM" id="SSF48452">
    <property type="entry name" value="TPR-like"/>
    <property type="match status" value="2"/>
</dbReference>
<dbReference type="Gene3D" id="1.25.40.10">
    <property type="entry name" value="Tetratricopeptide repeat domain"/>
    <property type="match status" value="1"/>
</dbReference>
<organism evidence="1">
    <name type="scientific">uncultured Chthoniobacterales bacterium</name>
    <dbReference type="NCBI Taxonomy" id="1836801"/>
    <lineage>
        <taxon>Bacteria</taxon>
        <taxon>Pseudomonadati</taxon>
        <taxon>Verrucomicrobiota</taxon>
        <taxon>Spartobacteria</taxon>
        <taxon>Chthoniobacterales</taxon>
        <taxon>environmental samples</taxon>
    </lineage>
</organism>
<sequence length="559" mass="59998">MAVIAGLGVASYRGYGELRKRNLSTQVQQFVDAADYRSAALVAPRLLELDPNNVPATRAMADIADASGRAEALTWRQRVAQLQPGVPANQIALAKTALRVGQLDLVERVLDLVPQSARNTIAYHQIAGARALARKQAAAAEEHFAAALVLEPTNTQLSLNLASLRLASGAPMQADAARVTLKQLTADPAVRLSAVRALAADATARNDRTEAKHWAAQLKAENGATYGDMLLYFRAVQSTEAAAPALEELKAKAAESSATAAELITWLNREGMGIVAAHWAMRLPAEIRETQPVPLAIAESLSFMQDWPALLASVEEKNWGEFEALRLAVQSHALHRLAASQPDSMQRQTVWRAALKAADAKPDQLVAIAQLAEGWGYTADAEDAWWKVASGNANARAGLSALQRIYKAKQDTRGLLRVAKRALELNPGDLVAANNCASLGLLLNGDSTARRLAAKLHAEHPANRAFAATHAYALHTAGKTGEALELMEGMKEEELRHPAIAAYYVVILVESGKLDRARSFLPNAQRAALLPEEQLLLSSATRKLVAVESTGRAKNLAGF</sequence>
<dbReference type="AlphaFoldDB" id="A0A6J4H3M7"/>
<dbReference type="Gene3D" id="1.25.40.1040">
    <property type="match status" value="1"/>
</dbReference>
<gene>
    <name evidence="1" type="ORF">AVDCRST_MAG42-211</name>
</gene>